<dbReference type="InterPro" id="IPR036913">
    <property type="entry name" value="YegP-like_sf"/>
</dbReference>
<dbReference type="AlphaFoldDB" id="A0A2V4NCL6"/>
<dbReference type="OrthoDB" id="4198493at2"/>
<reference evidence="2 3" key="1">
    <citation type="submission" date="2018-03" db="EMBL/GenBank/DDBJ databases">
        <title>Bioinformatic expansion and discovery of thiopeptide antibiotics.</title>
        <authorList>
            <person name="Schwalen C.J."/>
            <person name="Hudson G.A."/>
            <person name="Mitchell D.A."/>
        </authorList>
    </citation>
    <scope>NUCLEOTIDE SEQUENCE [LARGE SCALE GENOMIC DNA]</scope>
    <source>
        <strain evidence="2 3">ATCC 21389</strain>
    </source>
</reference>
<dbReference type="Gene3D" id="2.30.29.80">
    <property type="match status" value="1"/>
</dbReference>
<dbReference type="RefSeq" id="WP_110671440.1">
    <property type="nucleotide sequence ID" value="NZ_PYBW01000080.1"/>
</dbReference>
<keyword evidence="3" id="KW-1185">Reference proteome</keyword>
<accession>A0A2V4NCL6</accession>
<evidence type="ECO:0000313" key="2">
    <source>
        <dbReference type="EMBL" id="PYC76885.1"/>
    </source>
</evidence>
<gene>
    <name evidence="2" type="ORF">C7C46_21065</name>
</gene>
<organism evidence="2 3">
    <name type="scientific">Streptomyces tateyamensis</name>
    <dbReference type="NCBI Taxonomy" id="565073"/>
    <lineage>
        <taxon>Bacteria</taxon>
        <taxon>Bacillati</taxon>
        <taxon>Actinomycetota</taxon>
        <taxon>Actinomycetes</taxon>
        <taxon>Kitasatosporales</taxon>
        <taxon>Streptomycetaceae</taxon>
        <taxon>Streptomyces</taxon>
    </lineage>
</organism>
<comment type="caution">
    <text evidence="2">The sequence shown here is derived from an EMBL/GenBank/DDBJ whole genome shotgun (WGS) entry which is preliminary data.</text>
</comment>
<dbReference type="SUPFAM" id="SSF160113">
    <property type="entry name" value="YegP-like"/>
    <property type="match status" value="1"/>
</dbReference>
<dbReference type="Proteomes" id="UP000248039">
    <property type="component" value="Unassembled WGS sequence"/>
</dbReference>
<dbReference type="EMBL" id="PYBW01000080">
    <property type="protein sequence ID" value="PYC76885.1"/>
    <property type="molecule type" value="Genomic_DNA"/>
</dbReference>
<protein>
    <recommendedName>
        <fullName evidence="4">DUF1508 domain-containing protein</fullName>
    </recommendedName>
</protein>
<sequence length="147" mass="16236">MGQDGGGRTEAQSLRGGFQVERAANGRYQWQLKAPNGRVVAVSAPVFDTVPEVHRAFAALRAEVGELTARITHVRDGIGWIWVVPGPRGLPEARSSRAYERYATCQNAFRRFVALVERLPVEPPERERSPGPPRVPLTPSVPRDDDV</sequence>
<evidence type="ECO:0008006" key="4">
    <source>
        <dbReference type="Google" id="ProtNLM"/>
    </source>
</evidence>
<name>A0A2V4NCL6_9ACTN</name>
<evidence type="ECO:0000313" key="3">
    <source>
        <dbReference type="Proteomes" id="UP000248039"/>
    </source>
</evidence>
<proteinExistence type="predicted"/>
<feature type="region of interest" description="Disordered" evidence="1">
    <location>
        <begin position="122"/>
        <end position="147"/>
    </location>
</feature>
<evidence type="ECO:0000256" key="1">
    <source>
        <dbReference type="SAM" id="MobiDB-lite"/>
    </source>
</evidence>